<dbReference type="PANTHER" id="PTHR43280">
    <property type="entry name" value="ARAC-FAMILY TRANSCRIPTIONAL REGULATOR"/>
    <property type="match status" value="1"/>
</dbReference>
<dbReference type="Pfam" id="PF12833">
    <property type="entry name" value="HTH_18"/>
    <property type="match status" value="1"/>
</dbReference>
<dbReference type="SMART" id="SM00342">
    <property type="entry name" value="HTH_ARAC"/>
    <property type="match status" value="1"/>
</dbReference>
<sequence>MSASADVGVTLLEMHARLARFAATAQQRPDQELRPTPPSELAQVERIAAYVAQHYSTPLTAAAIGQAVGMHPDYANAIFKKSFGLTLRESILAERIAHAQRRLVTTASSITAIAFDCGFNSISRFNAAFLQKNGCTPRQFRKQYRAPIPAAGN</sequence>
<evidence type="ECO:0000256" key="3">
    <source>
        <dbReference type="ARBA" id="ARBA00023163"/>
    </source>
</evidence>
<keyword evidence="2" id="KW-0238">DNA-binding</keyword>
<dbReference type="EMBL" id="BKCJ011436966">
    <property type="protein sequence ID" value="GFD33566.1"/>
    <property type="molecule type" value="Genomic_DNA"/>
</dbReference>
<gene>
    <name evidence="5" type="ORF">Tci_905535</name>
</gene>
<dbReference type="InterPro" id="IPR020449">
    <property type="entry name" value="Tscrpt_reg_AraC-type_HTH"/>
</dbReference>
<dbReference type="PROSITE" id="PS00041">
    <property type="entry name" value="HTH_ARAC_FAMILY_1"/>
    <property type="match status" value="1"/>
</dbReference>
<comment type="caution">
    <text evidence="5">The sequence shown here is derived from an EMBL/GenBank/DDBJ whole genome shotgun (WGS) entry which is preliminary data.</text>
</comment>
<keyword evidence="3" id="KW-0804">Transcription</keyword>
<dbReference type="InterPro" id="IPR018062">
    <property type="entry name" value="HTH_AraC-typ_CS"/>
</dbReference>
<dbReference type="PROSITE" id="PS01124">
    <property type="entry name" value="HTH_ARAC_FAMILY_2"/>
    <property type="match status" value="1"/>
</dbReference>
<dbReference type="InterPro" id="IPR018060">
    <property type="entry name" value="HTH_AraC"/>
</dbReference>
<dbReference type="PANTHER" id="PTHR43280:SF27">
    <property type="entry name" value="TRANSCRIPTIONAL REGULATOR MTLR"/>
    <property type="match status" value="1"/>
</dbReference>
<reference evidence="5" key="1">
    <citation type="journal article" date="2019" name="Sci. Rep.">
        <title>Draft genome of Tanacetum cinerariifolium, the natural source of mosquito coil.</title>
        <authorList>
            <person name="Yamashiro T."/>
            <person name="Shiraishi A."/>
            <person name="Satake H."/>
            <person name="Nakayama K."/>
        </authorList>
    </citation>
    <scope>NUCLEOTIDE SEQUENCE</scope>
</reference>
<evidence type="ECO:0000259" key="4">
    <source>
        <dbReference type="PROSITE" id="PS01124"/>
    </source>
</evidence>
<dbReference type="SUPFAM" id="SSF46689">
    <property type="entry name" value="Homeodomain-like"/>
    <property type="match status" value="2"/>
</dbReference>
<dbReference type="GO" id="GO:0003700">
    <property type="term" value="F:DNA-binding transcription factor activity"/>
    <property type="evidence" value="ECO:0007669"/>
    <property type="project" value="InterPro"/>
</dbReference>
<protein>
    <recommendedName>
        <fullName evidence="4">HTH araC/xylS-type domain-containing protein</fullName>
    </recommendedName>
</protein>
<proteinExistence type="predicted"/>
<evidence type="ECO:0000313" key="5">
    <source>
        <dbReference type="EMBL" id="GFD33566.1"/>
    </source>
</evidence>
<evidence type="ECO:0000256" key="2">
    <source>
        <dbReference type="ARBA" id="ARBA00023125"/>
    </source>
</evidence>
<evidence type="ECO:0000256" key="1">
    <source>
        <dbReference type="ARBA" id="ARBA00023015"/>
    </source>
</evidence>
<accession>A0A699VJI2</accession>
<keyword evidence="1" id="KW-0805">Transcription regulation</keyword>
<dbReference type="PRINTS" id="PR00032">
    <property type="entry name" value="HTHARAC"/>
</dbReference>
<dbReference type="Gene3D" id="1.10.10.60">
    <property type="entry name" value="Homeodomain-like"/>
    <property type="match status" value="2"/>
</dbReference>
<dbReference type="InterPro" id="IPR009057">
    <property type="entry name" value="Homeodomain-like_sf"/>
</dbReference>
<name>A0A699VJI2_TANCI</name>
<dbReference type="AlphaFoldDB" id="A0A699VJI2"/>
<feature type="domain" description="HTH araC/xylS-type" evidence="4">
    <location>
        <begin position="45"/>
        <end position="143"/>
    </location>
</feature>
<organism evidence="5">
    <name type="scientific">Tanacetum cinerariifolium</name>
    <name type="common">Dalmatian daisy</name>
    <name type="synonym">Chrysanthemum cinerariifolium</name>
    <dbReference type="NCBI Taxonomy" id="118510"/>
    <lineage>
        <taxon>Eukaryota</taxon>
        <taxon>Viridiplantae</taxon>
        <taxon>Streptophyta</taxon>
        <taxon>Embryophyta</taxon>
        <taxon>Tracheophyta</taxon>
        <taxon>Spermatophyta</taxon>
        <taxon>Magnoliopsida</taxon>
        <taxon>eudicotyledons</taxon>
        <taxon>Gunneridae</taxon>
        <taxon>Pentapetalae</taxon>
        <taxon>asterids</taxon>
        <taxon>campanulids</taxon>
        <taxon>Asterales</taxon>
        <taxon>Asteraceae</taxon>
        <taxon>Asteroideae</taxon>
        <taxon>Anthemideae</taxon>
        <taxon>Anthemidinae</taxon>
        <taxon>Tanacetum</taxon>
    </lineage>
</organism>
<dbReference type="GO" id="GO:0043565">
    <property type="term" value="F:sequence-specific DNA binding"/>
    <property type="evidence" value="ECO:0007669"/>
    <property type="project" value="InterPro"/>
</dbReference>